<proteinExistence type="predicted"/>
<protein>
    <submittedName>
        <fullName evidence="2">Uncharacterized protein</fullName>
    </submittedName>
</protein>
<feature type="compositionally biased region" description="Pro residues" evidence="1">
    <location>
        <begin position="190"/>
        <end position="199"/>
    </location>
</feature>
<reference evidence="2" key="2">
    <citation type="journal article" date="2023" name="Microbiol Resour">
        <title>Decontamination and Annotation of the Draft Genome Sequence of the Oomycete Lagenidium giganteum ARSEF 373.</title>
        <authorList>
            <person name="Morgan W.R."/>
            <person name="Tartar A."/>
        </authorList>
    </citation>
    <scope>NUCLEOTIDE SEQUENCE</scope>
    <source>
        <strain evidence="2">ARSEF 373</strain>
    </source>
</reference>
<gene>
    <name evidence="2" type="ORF">N0F65_012915</name>
</gene>
<evidence type="ECO:0000256" key="1">
    <source>
        <dbReference type="SAM" id="MobiDB-lite"/>
    </source>
</evidence>
<evidence type="ECO:0000313" key="3">
    <source>
        <dbReference type="Proteomes" id="UP001146120"/>
    </source>
</evidence>
<feature type="compositionally biased region" description="Polar residues" evidence="1">
    <location>
        <begin position="210"/>
        <end position="219"/>
    </location>
</feature>
<feature type="compositionally biased region" description="Basic and acidic residues" evidence="1">
    <location>
        <begin position="69"/>
        <end position="83"/>
    </location>
</feature>
<organism evidence="2 3">
    <name type="scientific">Lagenidium giganteum</name>
    <dbReference type="NCBI Taxonomy" id="4803"/>
    <lineage>
        <taxon>Eukaryota</taxon>
        <taxon>Sar</taxon>
        <taxon>Stramenopiles</taxon>
        <taxon>Oomycota</taxon>
        <taxon>Peronosporomycetes</taxon>
        <taxon>Pythiales</taxon>
        <taxon>Pythiaceae</taxon>
    </lineage>
</organism>
<feature type="region of interest" description="Disordered" evidence="1">
    <location>
        <begin position="59"/>
        <end position="113"/>
    </location>
</feature>
<name>A0AAV2YTK2_9STRA</name>
<reference evidence="2" key="1">
    <citation type="submission" date="2022-11" db="EMBL/GenBank/DDBJ databases">
        <authorList>
            <person name="Morgan W.R."/>
            <person name="Tartar A."/>
        </authorList>
    </citation>
    <scope>NUCLEOTIDE SEQUENCE</scope>
    <source>
        <strain evidence="2">ARSEF 373</strain>
    </source>
</reference>
<evidence type="ECO:0000313" key="2">
    <source>
        <dbReference type="EMBL" id="DAZ97046.1"/>
    </source>
</evidence>
<keyword evidence="3" id="KW-1185">Reference proteome</keyword>
<dbReference type="AlphaFoldDB" id="A0AAV2YTK2"/>
<dbReference type="EMBL" id="DAKRPA010000148">
    <property type="protein sequence ID" value="DAZ97046.1"/>
    <property type="molecule type" value="Genomic_DNA"/>
</dbReference>
<feature type="region of interest" description="Disordered" evidence="1">
    <location>
        <begin position="190"/>
        <end position="220"/>
    </location>
</feature>
<sequence length="311" mass="33368">MVVGAREAEPKPADASRVPLVHESCTKVSTWRTALSASSVPSSSLIAADLMIGLKTMPHSQDGGLADSNKTKETPKRLPDVSSKRPRLPAIPPLCDAEKAPVKGAGKTGPPPLTSFLGKRAKHDDEHDTTSPTSVWEATNSSSIALPTSMQETSPVTALVPPIIVPTVASWSVVADQSLGSPNIFHEPALTPPGVPVPPASGTHPPTPVAATNSSQTLPSPCAAAMRQPVLIRRVSAEWRHDVKEQDRSRTRERIHRALSVTCQDDYDALLRVIVAMEEELLHINCTSKQHFFHQAFALSNRIANVQLPPH</sequence>
<accession>A0AAV2YTK2</accession>
<dbReference type="Proteomes" id="UP001146120">
    <property type="component" value="Unassembled WGS sequence"/>
</dbReference>
<comment type="caution">
    <text evidence="2">The sequence shown here is derived from an EMBL/GenBank/DDBJ whole genome shotgun (WGS) entry which is preliminary data.</text>
</comment>